<dbReference type="CDD" id="cd19145">
    <property type="entry name" value="AKR_AKR13D1"/>
    <property type="match status" value="1"/>
</dbReference>
<protein>
    <recommendedName>
        <fullName evidence="4">MATH domain-containing protein</fullName>
    </recommendedName>
</protein>
<dbReference type="CDD" id="cd00121">
    <property type="entry name" value="MATH"/>
    <property type="match status" value="2"/>
</dbReference>
<dbReference type="InterPro" id="IPR036812">
    <property type="entry name" value="NAD(P)_OxRdtase_dom_sf"/>
</dbReference>
<feature type="domain" description="MATH" evidence="4">
    <location>
        <begin position="333"/>
        <end position="468"/>
    </location>
</feature>
<dbReference type="GO" id="GO:0016491">
    <property type="term" value="F:oxidoreductase activity"/>
    <property type="evidence" value="ECO:0007669"/>
    <property type="project" value="UniProtKB-KW"/>
</dbReference>
<feature type="region of interest" description="Disordered" evidence="3">
    <location>
        <begin position="998"/>
        <end position="1022"/>
    </location>
</feature>
<dbReference type="InterPro" id="IPR002083">
    <property type="entry name" value="MATH/TRAF_dom"/>
</dbReference>
<dbReference type="Gene3D" id="3.20.20.100">
    <property type="entry name" value="NADP-dependent oxidoreductase domain"/>
    <property type="match status" value="2"/>
</dbReference>
<reference evidence="5" key="1">
    <citation type="submission" date="2020-08" db="EMBL/GenBank/DDBJ databases">
        <title>Plant Genome Project.</title>
        <authorList>
            <person name="Zhang R.-G."/>
        </authorList>
    </citation>
    <scope>NUCLEOTIDE SEQUENCE</scope>
    <source>
        <strain evidence="5">WSP0</strain>
        <tissue evidence="5">Leaf</tissue>
    </source>
</reference>
<evidence type="ECO:0000313" key="5">
    <source>
        <dbReference type="EMBL" id="KAG5554618.1"/>
    </source>
</evidence>
<organism evidence="5 6">
    <name type="scientific">Rhododendron griersonianum</name>
    <dbReference type="NCBI Taxonomy" id="479676"/>
    <lineage>
        <taxon>Eukaryota</taxon>
        <taxon>Viridiplantae</taxon>
        <taxon>Streptophyta</taxon>
        <taxon>Embryophyta</taxon>
        <taxon>Tracheophyta</taxon>
        <taxon>Spermatophyta</taxon>
        <taxon>Magnoliopsida</taxon>
        <taxon>eudicotyledons</taxon>
        <taxon>Gunneridae</taxon>
        <taxon>Pentapetalae</taxon>
        <taxon>asterids</taxon>
        <taxon>Ericales</taxon>
        <taxon>Ericaceae</taxon>
        <taxon>Ericoideae</taxon>
        <taxon>Rhodoreae</taxon>
        <taxon>Rhododendron</taxon>
    </lineage>
</organism>
<evidence type="ECO:0000256" key="2">
    <source>
        <dbReference type="ARBA" id="ARBA00023002"/>
    </source>
</evidence>
<dbReference type="Gene3D" id="2.60.210.10">
    <property type="entry name" value="Apoptosis, Tumor Necrosis Factor Receptor Associated Protein 2, Chain A"/>
    <property type="match status" value="2"/>
</dbReference>
<keyword evidence="6" id="KW-1185">Reference proteome</keyword>
<dbReference type="PROSITE" id="PS50144">
    <property type="entry name" value="MATH"/>
    <property type="match status" value="2"/>
</dbReference>
<evidence type="ECO:0000256" key="1">
    <source>
        <dbReference type="ARBA" id="ARBA00022857"/>
    </source>
</evidence>
<feature type="domain" description="MATH" evidence="4">
    <location>
        <begin position="488"/>
        <end position="615"/>
    </location>
</feature>
<gene>
    <name evidence="5" type="ORF">RHGRI_012247</name>
</gene>
<keyword evidence="2" id="KW-0560">Oxidoreductase</keyword>
<dbReference type="Pfam" id="PF22486">
    <property type="entry name" value="MATH_2"/>
    <property type="match status" value="2"/>
</dbReference>
<dbReference type="InterPro" id="IPR050791">
    <property type="entry name" value="Aldo-Keto_reductase"/>
</dbReference>
<dbReference type="Pfam" id="PF00248">
    <property type="entry name" value="Aldo_ket_red"/>
    <property type="match status" value="3"/>
</dbReference>
<dbReference type="PANTHER" id="PTHR43625">
    <property type="entry name" value="AFLATOXIN B1 ALDEHYDE REDUCTASE"/>
    <property type="match status" value="1"/>
</dbReference>
<dbReference type="SUPFAM" id="SSF51430">
    <property type="entry name" value="NAD(P)-linked oxidoreductase"/>
    <property type="match status" value="2"/>
</dbReference>
<dbReference type="GO" id="GO:0005737">
    <property type="term" value="C:cytoplasm"/>
    <property type="evidence" value="ECO:0007669"/>
    <property type="project" value="TreeGrafter"/>
</dbReference>
<dbReference type="AlphaFoldDB" id="A0AAV6KPR7"/>
<dbReference type="InterPro" id="IPR023210">
    <property type="entry name" value="NADP_OxRdtase_dom"/>
</dbReference>
<dbReference type="PANTHER" id="PTHR43625:SF65">
    <property type="entry name" value="NADP-DEPENDENT OXIDOREDUCTASE DOMAIN-CONTAINING PROTEIN"/>
    <property type="match status" value="1"/>
</dbReference>
<keyword evidence="1" id="KW-0521">NADP</keyword>
<evidence type="ECO:0000259" key="4">
    <source>
        <dbReference type="PROSITE" id="PS50144"/>
    </source>
</evidence>
<dbReference type="EMBL" id="JACTNZ010000004">
    <property type="protein sequence ID" value="KAG5554618.1"/>
    <property type="molecule type" value="Genomic_DNA"/>
</dbReference>
<evidence type="ECO:0000313" key="6">
    <source>
        <dbReference type="Proteomes" id="UP000823749"/>
    </source>
</evidence>
<proteinExistence type="predicted"/>
<sequence>MEDSKHTIQMPRVKLGSHGLEVSRLGFGCAGLSGYYNDPLSHEAGCSVIKEAFRNGITFFDTSDLYGENHDNEILLSKALKELPRAKVQLATKFGIMSLEGGKHAVKGTPEYVRQACEASLKRLGTDYIDLYYQHRVDPTVPIEDTMGELKKLVDEGKIKYIGLSEASVDTMRRAHMVHPITAIQVEYSLWTRDIEEDIIPLCRELGIGIVAYSPLGRGFFGGKAVVEALPDNTSLAKVYQRESREEQTTIYDRLANLAAKKSCTPPQLALAWLLHQEDNIVPIPVTTKVKNLHNNLGALSLKLTEEDLKEISEAVPIDEVAATVRSIRDVPPAHYSLKLTSFSIFLDADIGNYTSRVFEAGGYKWKLCVHPNGNEKMNVDRHISLYLVIADTETLPPGWEVNVNFKLFVFDQIRDKYLAVQDAEGVIRRFHRMKTEWGFDQFLSVDTFNDASNGYLVDDCCVFGAEVFVIKHMGKGEYASMVKDPANNIYTWRIEKFSATDQVDIRSDEFVVGGSKWKLRIYPNGDSSVDGKWLSFYLLLAGRKTLPFDRKIFAECKLRVRDEVYGNHSEKEVSCWFCASSYSWGFLQFMALSDLNDASKGFVVNDVLTVEAQITQPDLVNGVILFQANSATAVHKGFDLVFTVHLSPIAAQPCLLVEVPASCRRRLILNCVRSFVSKGKCFGSIACLKEKSYFPSSCFILRNQALFLLEGKMEDGGHIIQMPRVKLGSQGLEVSRLGLGCAGLSGYYNDPLSHEAGCSVIREAFRNGVTFFDTSDIYGENHDNEILLSKALKELPRAKVQLATKFGIMSLEGGKHAHRVDATVPIEDTMGELKKLVDEGKIKYIGLSEASADTMRRAHIVHPISAVQLLKLCSVFTHRELGIGIVAYSPLGRGFFGGKAVVEALPDNTILPHWPRFTGENLEKNKQLYDRLANLAAKKNCTPPQLALAWLLHQEDNIVPIPGTTKVKNLHNNLGALSLKLTEEDLKEISDAVPIDEVAGERDPDSFAQYSRKFANTPEKS</sequence>
<dbReference type="SUPFAM" id="SSF49599">
    <property type="entry name" value="TRAF domain-like"/>
    <property type="match status" value="2"/>
</dbReference>
<accession>A0AAV6KPR7</accession>
<comment type="caution">
    <text evidence="5">The sequence shown here is derived from an EMBL/GenBank/DDBJ whole genome shotgun (WGS) entry which is preliminary data.</text>
</comment>
<evidence type="ECO:0000256" key="3">
    <source>
        <dbReference type="SAM" id="MobiDB-lite"/>
    </source>
</evidence>
<name>A0AAV6KPR7_9ERIC</name>
<dbReference type="SMART" id="SM00061">
    <property type="entry name" value="MATH"/>
    <property type="match status" value="2"/>
</dbReference>
<dbReference type="Proteomes" id="UP000823749">
    <property type="component" value="Chromosome 4"/>
</dbReference>
<dbReference type="InterPro" id="IPR008974">
    <property type="entry name" value="TRAF-like"/>
</dbReference>